<dbReference type="EMBL" id="JAANNT010000002">
    <property type="protein sequence ID" value="NUV27486.1"/>
    <property type="molecule type" value="Genomic_DNA"/>
</dbReference>
<keyword evidence="2" id="KW-0812">Transmembrane</keyword>
<feature type="transmembrane region" description="Helical" evidence="2">
    <location>
        <begin position="63"/>
        <end position="82"/>
    </location>
</feature>
<proteinExistence type="predicted"/>
<feature type="transmembrane region" description="Helical" evidence="2">
    <location>
        <begin position="38"/>
        <end position="57"/>
    </location>
</feature>
<feature type="region of interest" description="Disordered" evidence="1">
    <location>
        <begin position="1"/>
        <end position="21"/>
    </location>
</feature>
<keyword evidence="2" id="KW-1133">Transmembrane helix</keyword>
<evidence type="ECO:0000256" key="1">
    <source>
        <dbReference type="SAM" id="MobiDB-lite"/>
    </source>
</evidence>
<organism evidence="3 4">
    <name type="scientific">Streptomyces odorifer</name>
    <dbReference type="NCBI Taxonomy" id="53450"/>
    <lineage>
        <taxon>Bacteria</taxon>
        <taxon>Bacillati</taxon>
        <taxon>Actinomycetota</taxon>
        <taxon>Actinomycetes</taxon>
        <taxon>Kitasatosporales</taxon>
        <taxon>Streptomycetaceae</taxon>
        <taxon>Streptomyces</taxon>
        <taxon>Streptomyces albidoflavus group</taxon>
    </lineage>
</organism>
<protein>
    <submittedName>
        <fullName evidence="3">Uncharacterized protein</fullName>
    </submittedName>
</protein>
<evidence type="ECO:0000256" key="2">
    <source>
        <dbReference type="SAM" id="Phobius"/>
    </source>
</evidence>
<gene>
    <name evidence="3" type="ORF">G6W59_03860</name>
</gene>
<dbReference type="Proteomes" id="UP000540128">
    <property type="component" value="Unassembled WGS sequence"/>
</dbReference>
<keyword evidence="2" id="KW-0472">Membrane</keyword>
<evidence type="ECO:0000313" key="3">
    <source>
        <dbReference type="EMBL" id="NUV27486.1"/>
    </source>
</evidence>
<dbReference type="AlphaFoldDB" id="A0A7Y6C5P5"/>
<dbReference type="RefSeq" id="WP_175458245.1">
    <property type="nucleotide sequence ID" value="NZ_JAANNT010000002.1"/>
</dbReference>
<accession>A0A7Y6C5P5</accession>
<keyword evidence="4" id="KW-1185">Reference proteome</keyword>
<reference evidence="3 4" key="1">
    <citation type="submission" date="2020-03" db="EMBL/GenBank/DDBJ databases">
        <title>Complete genome sequence of sixteen Streptomyces strains facilitates identification of candidate genes involved in plant growth-promotion in grain legumes and cereals.</title>
        <authorList>
            <person name="Gopalakrishnan S."/>
            <person name="Thakur V."/>
            <person name="Saxena R."/>
            <person name="Vadlamudi S."/>
            <person name="Purohit S."/>
            <person name="Kumar V."/>
            <person name="Rathore A."/>
            <person name="Chitikineni A."/>
            <person name="Varshney R.K."/>
        </authorList>
    </citation>
    <scope>NUCLEOTIDE SEQUENCE [LARGE SCALE GENOMIC DNA]</scope>
    <source>
        <strain evidence="3 4">KAI-180</strain>
    </source>
</reference>
<comment type="caution">
    <text evidence="3">The sequence shown here is derived from an EMBL/GenBank/DDBJ whole genome shotgun (WGS) entry which is preliminary data.</text>
</comment>
<name>A0A7Y6C5P5_9ACTN</name>
<evidence type="ECO:0000313" key="4">
    <source>
        <dbReference type="Proteomes" id="UP000540128"/>
    </source>
</evidence>
<sequence>MRLGCRQGYTPGTGGDWRDSERTELLSPRHERWLRRAWWLYWSVLALSVCLLVMRMVEGDPPLQILSSALLVAVWIFNLYALRRRLRRHEAASAARPEG</sequence>